<name>A0A1W2CP61_9FLAO</name>
<feature type="transmembrane region" description="Helical" evidence="1">
    <location>
        <begin position="141"/>
        <end position="166"/>
    </location>
</feature>
<feature type="transmembrane region" description="Helical" evidence="1">
    <location>
        <begin position="44"/>
        <end position="63"/>
    </location>
</feature>
<organism evidence="2 3">
    <name type="scientific">Cellulophaga tyrosinoxydans</name>
    <dbReference type="NCBI Taxonomy" id="504486"/>
    <lineage>
        <taxon>Bacteria</taxon>
        <taxon>Pseudomonadati</taxon>
        <taxon>Bacteroidota</taxon>
        <taxon>Flavobacteriia</taxon>
        <taxon>Flavobacteriales</taxon>
        <taxon>Flavobacteriaceae</taxon>
        <taxon>Cellulophaga</taxon>
    </lineage>
</organism>
<proteinExistence type="predicted"/>
<dbReference type="AlphaFoldDB" id="A0A1W2CP61"/>
<keyword evidence="1" id="KW-0812">Transmembrane</keyword>
<keyword evidence="1" id="KW-0472">Membrane</keyword>
<dbReference type="RefSeq" id="WP_084063053.1">
    <property type="nucleotide sequence ID" value="NZ_FWXO01000007.1"/>
</dbReference>
<evidence type="ECO:0000313" key="2">
    <source>
        <dbReference type="EMBL" id="SMC87037.1"/>
    </source>
</evidence>
<sequence length="172" mass="19040">MKPNQIKILKFGFNYGLITGGIGILYTVLLIFTNKLYDQSLTKSLTGLVLLILPVILAIVNFKKQNNNDLSVGQAIGVGIVTALTAALITILFTLILTNFIVPDFWDKSAEYNSMLMKQQTPNITAEQLQNKIASQRKLAWITYPFILLFNLAIGFITSLIAGIALKTTEKM</sequence>
<dbReference type="OrthoDB" id="1122768at2"/>
<dbReference type="InterPro" id="IPR025250">
    <property type="entry name" value="DUF4199"/>
</dbReference>
<evidence type="ECO:0008006" key="4">
    <source>
        <dbReference type="Google" id="ProtNLM"/>
    </source>
</evidence>
<accession>A0A1W2CP61</accession>
<reference evidence="2 3" key="1">
    <citation type="submission" date="2017-04" db="EMBL/GenBank/DDBJ databases">
        <authorList>
            <person name="Afonso C.L."/>
            <person name="Miller P.J."/>
            <person name="Scott M.A."/>
            <person name="Spackman E."/>
            <person name="Goraichik I."/>
            <person name="Dimitrov K.M."/>
            <person name="Suarez D.L."/>
            <person name="Swayne D.E."/>
        </authorList>
    </citation>
    <scope>NUCLEOTIDE SEQUENCE [LARGE SCALE GENOMIC DNA]</scope>
    <source>
        <strain evidence="2 3">DSM 21164</strain>
    </source>
</reference>
<protein>
    <recommendedName>
        <fullName evidence="4">DUF4199 domain-containing protein</fullName>
    </recommendedName>
</protein>
<keyword evidence="3" id="KW-1185">Reference proteome</keyword>
<feature type="transmembrane region" description="Helical" evidence="1">
    <location>
        <begin position="12"/>
        <end position="32"/>
    </location>
</feature>
<dbReference type="Proteomes" id="UP000192360">
    <property type="component" value="Unassembled WGS sequence"/>
</dbReference>
<dbReference type="EMBL" id="FWXO01000007">
    <property type="protein sequence ID" value="SMC87037.1"/>
    <property type="molecule type" value="Genomic_DNA"/>
</dbReference>
<evidence type="ECO:0000313" key="3">
    <source>
        <dbReference type="Proteomes" id="UP000192360"/>
    </source>
</evidence>
<evidence type="ECO:0000256" key="1">
    <source>
        <dbReference type="SAM" id="Phobius"/>
    </source>
</evidence>
<dbReference type="Pfam" id="PF13858">
    <property type="entry name" value="DUF4199"/>
    <property type="match status" value="1"/>
</dbReference>
<keyword evidence="1" id="KW-1133">Transmembrane helix</keyword>
<feature type="transmembrane region" description="Helical" evidence="1">
    <location>
        <begin position="75"/>
        <end position="102"/>
    </location>
</feature>
<gene>
    <name evidence="2" type="ORF">SAMN05660703_3090</name>
</gene>
<dbReference type="STRING" id="504486.SAMN05660703_3090"/>